<dbReference type="Proteomes" id="UP000246661">
    <property type="component" value="Unassembled WGS sequence"/>
</dbReference>
<dbReference type="EC" id="2.3.1.51" evidence="4"/>
<keyword evidence="8" id="KW-1185">Reference proteome</keyword>
<evidence type="ECO:0000259" key="6">
    <source>
        <dbReference type="SMART" id="SM00563"/>
    </source>
</evidence>
<dbReference type="InterPro" id="IPR004552">
    <property type="entry name" value="AGP_acyltrans"/>
</dbReference>
<keyword evidence="4" id="KW-0443">Lipid metabolism</keyword>
<evidence type="ECO:0000256" key="4">
    <source>
        <dbReference type="RuleBase" id="RU361267"/>
    </source>
</evidence>
<comment type="domain">
    <text evidence="4">The HXXXXD motif is essential for acyltransferase activity and may constitute the binding site for the phosphate moiety of the glycerol-3-phosphate.</text>
</comment>
<dbReference type="CDD" id="cd02612">
    <property type="entry name" value="HAD_PGPPase"/>
    <property type="match status" value="1"/>
</dbReference>
<protein>
    <recommendedName>
        <fullName evidence="4">1-acyl-sn-glycerol-3-phosphate acyltransferase</fullName>
        <ecNumber evidence="4">2.3.1.51</ecNumber>
    </recommendedName>
</protein>
<dbReference type="InterPro" id="IPR036412">
    <property type="entry name" value="HAD-like_sf"/>
</dbReference>
<dbReference type="Pfam" id="PF06974">
    <property type="entry name" value="WS_DGAT_C"/>
    <property type="match status" value="1"/>
</dbReference>
<evidence type="ECO:0000256" key="1">
    <source>
        <dbReference type="ARBA" id="ARBA00008655"/>
    </source>
</evidence>
<dbReference type="AlphaFoldDB" id="A0A317QQD1"/>
<feature type="compositionally biased region" description="Low complexity" evidence="5">
    <location>
        <begin position="514"/>
        <end position="523"/>
    </location>
</feature>
<dbReference type="Pfam" id="PF12710">
    <property type="entry name" value="HAD"/>
    <property type="match status" value="1"/>
</dbReference>
<evidence type="ECO:0000256" key="3">
    <source>
        <dbReference type="ARBA" id="ARBA00023315"/>
    </source>
</evidence>
<dbReference type="GO" id="GO:0016020">
    <property type="term" value="C:membrane"/>
    <property type="evidence" value="ECO:0007669"/>
    <property type="project" value="InterPro"/>
</dbReference>
<dbReference type="InterPro" id="IPR009721">
    <property type="entry name" value="O-acyltransferase_WSD1_C"/>
</dbReference>
<comment type="similarity">
    <text evidence="1 4">Belongs to the 1-acyl-sn-glycerol-3-phosphate acyltransferase family.</text>
</comment>
<organism evidence="7 8">
    <name type="scientific">Geodermatophilus normandii</name>
    <dbReference type="NCBI Taxonomy" id="1137989"/>
    <lineage>
        <taxon>Bacteria</taxon>
        <taxon>Bacillati</taxon>
        <taxon>Actinomycetota</taxon>
        <taxon>Actinomycetes</taxon>
        <taxon>Geodermatophilales</taxon>
        <taxon>Geodermatophilaceae</taxon>
        <taxon>Geodermatophilus</taxon>
    </lineage>
</organism>
<gene>
    <name evidence="7" type="ORF">JD79_04098</name>
</gene>
<proteinExistence type="inferred from homology"/>
<evidence type="ECO:0000313" key="8">
    <source>
        <dbReference type="Proteomes" id="UP000246661"/>
    </source>
</evidence>
<dbReference type="InterPro" id="IPR002123">
    <property type="entry name" value="Plipid/glycerol_acylTrfase"/>
</dbReference>
<comment type="caution">
    <text evidence="7">The sequence shown here is derived from an EMBL/GenBank/DDBJ whole genome shotgun (WGS) entry which is preliminary data.</text>
</comment>
<dbReference type="GO" id="GO:0003841">
    <property type="term" value="F:1-acylglycerol-3-phosphate O-acyltransferase activity"/>
    <property type="evidence" value="ECO:0007669"/>
    <property type="project" value="UniProtKB-UniRule"/>
</dbReference>
<keyword evidence="4" id="KW-0444">Lipid biosynthesis</keyword>
<dbReference type="RefSeq" id="WP_110006973.1">
    <property type="nucleotide sequence ID" value="NZ_QGTX01000001.1"/>
</dbReference>
<keyword evidence="4" id="KW-1208">Phospholipid metabolism</keyword>
<dbReference type="PANTHER" id="PTHR10434:SF66">
    <property type="entry name" value="PHOSPHOLIPID_GLYCEROL ACYLTRANSFERASE DOMAIN-CONTAINING PROTEIN"/>
    <property type="match status" value="1"/>
</dbReference>
<dbReference type="Pfam" id="PF03007">
    <property type="entry name" value="WS_DGAT_cat"/>
    <property type="match status" value="1"/>
</dbReference>
<evidence type="ECO:0000256" key="5">
    <source>
        <dbReference type="SAM" id="MobiDB-lite"/>
    </source>
</evidence>
<evidence type="ECO:0000313" key="7">
    <source>
        <dbReference type="EMBL" id="PWW24906.1"/>
    </source>
</evidence>
<dbReference type="NCBIfam" id="TIGR01488">
    <property type="entry name" value="HAD-SF-IB"/>
    <property type="match status" value="1"/>
</dbReference>
<accession>A0A317QQD1</accession>
<dbReference type="SMART" id="SM00563">
    <property type="entry name" value="PlsC"/>
    <property type="match status" value="1"/>
</dbReference>
<dbReference type="Pfam" id="PF01553">
    <property type="entry name" value="Acyltransferase"/>
    <property type="match status" value="1"/>
</dbReference>
<dbReference type="Gene3D" id="1.20.1440.100">
    <property type="entry name" value="SG protein - dephosphorylation function"/>
    <property type="match status" value="1"/>
</dbReference>
<dbReference type="GO" id="GO:0016787">
    <property type="term" value="F:hydrolase activity"/>
    <property type="evidence" value="ECO:0007669"/>
    <property type="project" value="UniProtKB-KW"/>
</dbReference>
<dbReference type="EMBL" id="QGTX01000001">
    <property type="protein sequence ID" value="PWW24906.1"/>
    <property type="molecule type" value="Genomic_DNA"/>
</dbReference>
<dbReference type="NCBIfam" id="TIGR00530">
    <property type="entry name" value="AGP_acyltrn"/>
    <property type="match status" value="1"/>
</dbReference>
<sequence>MTAETPPGGGLREQAAAMARTNVWTEEQLIADVEAAPPGPRVGAFFDFDGTVIDGYSLAAFARHHLRSLEVTPTDLGQLLLNGLRGVTTEEDFERFTVSGMRAWAGRSEDELAELGERLFVQGIAGSLYPEAWRLVTAHLQAGHTVVLASSATRFQVEPAARALGVEHVLVSPVEMVDGVCTGRPGGPLLWRAGKAAAVRAFAEEHGIDLLQSYAYSNGDEDVPFLRTVGRARALNPGRGLTAAARHYSWPVARFRRRGRTGPADLARTVAGIGGMLGGFTTGLAVGALGGSRREAVDLGLTLAGELGSALAGVRIDVQGAEHLATRPAVFLFNHQSQLDVLILAKLLRGGFTGVAKKELARTPGFGLAFRLADVAFVDRSDPAQARRALEPAVQRLQEGISLVIAPEGTRSATPTLGPFKKGAFHVAMQAGVPIVPVVIRNAGELMWRGATVVTPGTVQVRVLPPVPTTDWVAEDIDRHVTEVRDSYLATLANWSGRTRRPVVAESPTVDDGAPAPAVPAAPLDWGTSPEMNPIETAMWRAEAADPRLRANVTLLEVLETAPDWDRFRGAHEWASRMVPRMRQRVVEPALGVGAPRWVTVEDLDLDRHVHRVRLEEPGSMRQLLDVVGEFSSGLLDRDRPLWEVMLVEGLAEGRAGYVVKTHHSTTDGLGAVQLMGLLHRRGPETDPARPEPPAPVPGDVSRVGALTEQLVGTARSVPLAALRRGVEALGTLRHPREVAAQALDAARSATKTLAPPRGSSPLLTPRGGDWRFEVLEVPLADLKAGSRAAGGSLNDGFLAAVLGGFRRYHERSGAPLGTMTIGIPISLRARDDAQGGNRFTGARFTAPLDEADPAARISTIREFVLSARETSTSGVTDDLLGPALHWIPAPVVGAVSGRLTGANDVQVSNMPGVTHPVWIAGSRILRMFPFGPLPGCAAMVTLLSHEDLCCIGVNLDSAAVTDPSGLVADLQEGLDEVVALGRR</sequence>
<dbReference type="SUPFAM" id="SSF52777">
    <property type="entry name" value="CoA-dependent acyltransferases"/>
    <property type="match status" value="1"/>
</dbReference>
<dbReference type="CDD" id="cd07989">
    <property type="entry name" value="LPLAT_AGPAT-like"/>
    <property type="match status" value="1"/>
</dbReference>
<keyword evidence="2 4" id="KW-0808">Transferase</keyword>
<feature type="region of interest" description="Disordered" evidence="5">
    <location>
        <begin position="506"/>
        <end position="528"/>
    </location>
</feature>
<reference evidence="8" key="1">
    <citation type="submission" date="2018-05" db="EMBL/GenBank/DDBJ databases">
        <authorList>
            <person name="Klenk H.-P."/>
            <person name="Huntemann M."/>
            <person name="Clum A."/>
            <person name="Pillay M."/>
            <person name="Palaniappan K."/>
            <person name="Varghese N."/>
            <person name="Mikhailova N."/>
            <person name="Stamatis D."/>
            <person name="Reddy T."/>
            <person name="Daum C."/>
            <person name="Shapiro N."/>
            <person name="Ivanova N."/>
            <person name="Kyrpides N."/>
            <person name="Woyke T."/>
        </authorList>
    </citation>
    <scope>NUCLEOTIDE SEQUENCE [LARGE SCALE GENOMIC DNA]</scope>
    <source>
        <strain evidence="8">DSM 45417</strain>
    </source>
</reference>
<dbReference type="PANTHER" id="PTHR10434">
    <property type="entry name" value="1-ACYL-SN-GLYCEROL-3-PHOSPHATE ACYLTRANSFERASE"/>
    <property type="match status" value="1"/>
</dbReference>
<dbReference type="InterPro" id="IPR004255">
    <property type="entry name" value="O-acyltransferase_WSD1_N"/>
</dbReference>
<dbReference type="GO" id="GO:0006654">
    <property type="term" value="P:phosphatidic acid biosynthetic process"/>
    <property type="evidence" value="ECO:0007669"/>
    <property type="project" value="TreeGrafter"/>
</dbReference>
<dbReference type="SUPFAM" id="SSF69593">
    <property type="entry name" value="Glycerol-3-phosphate (1)-acyltransferase"/>
    <property type="match status" value="1"/>
</dbReference>
<evidence type="ECO:0000256" key="2">
    <source>
        <dbReference type="ARBA" id="ARBA00022679"/>
    </source>
</evidence>
<keyword evidence="4" id="KW-0594">Phospholipid biosynthesis</keyword>
<dbReference type="Gene3D" id="3.40.50.1000">
    <property type="entry name" value="HAD superfamily/HAD-like"/>
    <property type="match status" value="1"/>
</dbReference>
<dbReference type="GO" id="GO:0004144">
    <property type="term" value="F:diacylglycerol O-acyltransferase activity"/>
    <property type="evidence" value="ECO:0007669"/>
    <property type="project" value="InterPro"/>
</dbReference>
<feature type="domain" description="Phospholipid/glycerol acyltransferase" evidence="6">
    <location>
        <begin position="329"/>
        <end position="443"/>
    </location>
</feature>
<dbReference type="SUPFAM" id="SSF56784">
    <property type="entry name" value="HAD-like"/>
    <property type="match status" value="1"/>
</dbReference>
<name>A0A317QQD1_9ACTN</name>
<keyword evidence="7" id="KW-0378">Hydrolase</keyword>
<dbReference type="OrthoDB" id="25607at2"/>
<dbReference type="InterPro" id="IPR006385">
    <property type="entry name" value="HAD_hydro_SerB1"/>
</dbReference>
<comment type="catalytic activity">
    <reaction evidence="4">
        <text>a 1-acyl-sn-glycero-3-phosphate + an acyl-CoA = a 1,2-diacyl-sn-glycero-3-phosphate + CoA</text>
        <dbReference type="Rhea" id="RHEA:19709"/>
        <dbReference type="ChEBI" id="CHEBI:57287"/>
        <dbReference type="ChEBI" id="CHEBI:57970"/>
        <dbReference type="ChEBI" id="CHEBI:58342"/>
        <dbReference type="ChEBI" id="CHEBI:58608"/>
        <dbReference type="EC" id="2.3.1.51"/>
    </reaction>
</comment>
<dbReference type="NCBIfam" id="TIGR01490">
    <property type="entry name" value="HAD-SF-IB-hyp1"/>
    <property type="match status" value="1"/>
</dbReference>
<keyword evidence="3 4" id="KW-0012">Acyltransferase</keyword>
<dbReference type="InterPro" id="IPR023214">
    <property type="entry name" value="HAD_sf"/>
</dbReference>